<gene>
    <name evidence="11" type="ORF">CGI_10008034</name>
</gene>
<keyword evidence="9" id="KW-0807">Transducer</keyword>
<dbReference type="PRINTS" id="PR00237">
    <property type="entry name" value="GPCRRHODOPSN"/>
</dbReference>
<evidence type="ECO:0000256" key="1">
    <source>
        <dbReference type="ARBA" id="ARBA00004651"/>
    </source>
</evidence>
<keyword evidence="6" id="KW-0472">Membrane</keyword>
<sequence>MIVCCMSLDRFFATFYPFQYNSPSKGFRTNVILAIVWCLSGILSSLHLYGLGSSRTFYPGSWCFLNFIDVNSNNSQATQNIIYSYIYALTGLAVLLLMVGANTAVVLYFLRNRCILKKSTKSTRDLQIIIFLLIIVVVFTSLWSPLMIIIIQHASGVVRGDGETELVLLRMGVTNSVLDPWIYIFFRKEILILLLRAVEMEKVRNDANTKLESHCPQVDIS</sequence>
<dbReference type="GO" id="GO:0007189">
    <property type="term" value="P:adenylate cyclase-activating G protein-coupled receptor signaling pathway"/>
    <property type="evidence" value="ECO:0007669"/>
    <property type="project" value="TreeGrafter"/>
</dbReference>
<dbReference type="Pfam" id="PF00001">
    <property type="entry name" value="7tm_1"/>
    <property type="match status" value="1"/>
</dbReference>
<dbReference type="AlphaFoldDB" id="K1QDS9"/>
<comment type="subcellular location">
    <subcellularLocation>
        <location evidence="1">Cell membrane</location>
        <topology evidence="1">Multi-pass membrane protein</topology>
    </subcellularLocation>
</comment>
<keyword evidence="3" id="KW-0812">Transmembrane</keyword>
<keyword evidence="2" id="KW-1003">Cell membrane</keyword>
<keyword evidence="5" id="KW-0297">G-protein coupled receptor</keyword>
<dbReference type="Gene3D" id="1.20.1070.10">
    <property type="entry name" value="Rhodopsin 7-helix transmembrane proteins"/>
    <property type="match status" value="1"/>
</dbReference>
<dbReference type="PANTHER" id="PTHR11866:SF16">
    <property type="entry name" value="PROSTAGLANDIN E2 RECEPTOR EP4 SUBTYPE-LIKE PROTEIN"/>
    <property type="match status" value="1"/>
</dbReference>
<dbReference type="EMBL" id="JH816927">
    <property type="protein sequence ID" value="EKC19651.1"/>
    <property type="molecule type" value="Genomic_DNA"/>
</dbReference>
<dbReference type="InterPro" id="IPR008365">
    <property type="entry name" value="Prostanoid_rcpt"/>
</dbReference>
<evidence type="ECO:0000256" key="3">
    <source>
        <dbReference type="ARBA" id="ARBA00022692"/>
    </source>
</evidence>
<reference evidence="11" key="1">
    <citation type="journal article" date="2012" name="Nature">
        <title>The oyster genome reveals stress adaptation and complexity of shell formation.</title>
        <authorList>
            <person name="Zhang G."/>
            <person name="Fang X."/>
            <person name="Guo X."/>
            <person name="Li L."/>
            <person name="Luo R."/>
            <person name="Xu F."/>
            <person name="Yang P."/>
            <person name="Zhang L."/>
            <person name="Wang X."/>
            <person name="Qi H."/>
            <person name="Xiong Z."/>
            <person name="Que H."/>
            <person name="Xie Y."/>
            <person name="Holland P.W."/>
            <person name="Paps J."/>
            <person name="Zhu Y."/>
            <person name="Wu F."/>
            <person name="Chen Y."/>
            <person name="Wang J."/>
            <person name="Peng C."/>
            <person name="Meng J."/>
            <person name="Yang L."/>
            <person name="Liu J."/>
            <person name="Wen B."/>
            <person name="Zhang N."/>
            <person name="Huang Z."/>
            <person name="Zhu Q."/>
            <person name="Feng Y."/>
            <person name="Mount A."/>
            <person name="Hedgecock D."/>
            <person name="Xu Z."/>
            <person name="Liu Y."/>
            <person name="Domazet-Loso T."/>
            <person name="Du Y."/>
            <person name="Sun X."/>
            <person name="Zhang S."/>
            <person name="Liu B."/>
            <person name="Cheng P."/>
            <person name="Jiang X."/>
            <person name="Li J."/>
            <person name="Fan D."/>
            <person name="Wang W."/>
            <person name="Fu W."/>
            <person name="Wang T."/>
            <person name="Wang B."/>
            <person name="Zhang J."/>
            <person name="Peng Z."/>
            <person name="Li Y."/>
            <person name="Li N."/>
            <person name="Wang J."/>
            <person name="Chen M."/>
            <person name="He Y."/>
            <person name="Tan F."/>
            <person name="Song X."/>
            <person name="Zheng Q."/>
            <person name="Huang R."/>
            <person name="Yang H."/>
            <person name="Du X."/>
            <person name="Chen L."/>
            <person name="Yang M."/>
            <person name="Gaffney P.M."/>
            <person name="Wang S."/>
            <person name="Luo L."/>
            <person name="She Z."/>
            <person name="Ming Y."/>
            <person name="Huang W."/>
            <person name="Zhang S."/>
            <person name="Huang B."/>
            <person name="Zhang Y."/>
            <person name="Qu T."/>
            <person name="Ni P."/>
            <person name="Miao G."/>
            <person name="Wang J."/>
            <person name="Wang Q."/>
            <person name="Steinberg C.E."/>
            <person name="Wang H."/>
            <person name="Li N."/>
            <person name="Qian L."/>
            <person name="Zhang G."/>
            <person name="Li Y."/>
            <person name="Yang H."/>
            <person name="Liu X."/>
            <person name="Wang J."/>
            <person name="Yin Y."/>
            <person name="Wang J."/>
        </authorList>
    </citation>
    <scope>NUCLEOTIDE SEQUENCE [LARGE SCALE GENOMIC DNA]</scope>
    <source>
        <strain evidence="11">05x7-T-G4-1.051#20</strain>
    </source>
</reference>
<proteinExistence type="predicted"/>
<evidence type="ECO:0000256" key="7">
    <source>
        <dbReference type="ARBA" id="ARBA00023170"/>
    </source>
</evidence>
<dbReference type="GO" id="GO:0005886">
    <property type="term" value="C:plasma membrane"/>
    <property type="evidence" value="ECO:0007669"/>
    <property type="project" value="UniProtKB-SubCell"/>
</dbReference>
<keyword evidence="7 11" id="KW-0675">Receptor</keyword>
<dbReference type="PANTHER" id="PTHR11866">
    <property type="entry name" value="G-PROTEIN COUPLED RECEPTOR FAMILY 1 MEMBER"/>
    <property type="match status" value="1"/>
</dbReference>
<dbReference type="GO" id="GO:0004930">
    <property type="term" value="F:G protein-coupled receptor activity"/>
    <property type="evidence" value="ECO:0007669"/>
    <property type="project" value="UniProtKB-KW"/>
</dbReference>
<evidence type="ECO:0000256" key="6">
    <source>
        <dbReference type="ARBA" id="ARBA00023136"/>
    </source>
</evidence>
<dbReference type="PROSITE" id="PS50262">
    <property type="entry name" value="G_PROTEIN_RECEP_F1_2"/>
    <property type="match status" value="1"/>
</dbReference>
<dbReference type="SUPFAM" id="SSF81321">
    <property type="entry name" value="Family A G protein-coupled receptor-like"/>
    <property type="match status" value="1"/>
</dbReference>
<organism evidence="11">
    <name type="scientific">Magallana gigas</name>
    <name type="common">Pacific oyster</name>
    <name type="synonym">Crassostrea gigas</name>
    <dbReference type="NCBI Taxonomy" id="29159"/>
    <lineage>
        <taxon>Eukaryota</taxon>
        <taxon>Metazoa</taxon>
        <taxon>Spiralia</taxon>
        <taxon>Lophotrochozoa</taxon>
        <taxon>Mollusca</taxon>
        <taxon>Bivalvia</taxon>
        <taxon>Autobranchia</taxon>
        <taxon>Pteriomorphia</taxon>
        <taxon>Ostreida</taxon>
        <taxon>Ostreoidea</taxon>
        <taxon>Ostreidae</taxon>
        <taxon>Magallana</taxon>
    </lineage>
</organism>
<evidence type="ECO:0000256" key="2">
    <source>
        <dbReference type="ARBA" id="ARBA00022475"/>
    </source>
</evidence>
<protein>
    <submittedName>
        <fullName evidence="11">Prostaglandin E2 receptor EP3 subtype</fullName>
    </submittedName>
</protein>
<keyword evidence="8" id="KW-0325">Glycoprotein</keyword>
<evidence type="ECO:0000313" key="11">
    <source>
        <dbReference type="EMBL" id="EKC19651.1"/>
    </source>
</evidence>
<evidence type="ECO:0000256" key="8">
    <source>
        <dbReference type="ARBA" id="ARBA00023180"/>
    </source>
</evidence>
<feature type="domain" description="G-protein coupled receptors family 1 profile" evidence="10">
    <location>
        <begin position="1"/>
        <end position="183"/>
    </location>
</feature>
<evidence type="ECO:0000256" key="5">
    <source>
        <dbReference type="ARBA" id="ARBA00023040"/>
    </source>
</evidence>
<dbReference type="GO" id="GO:0007204">
    <property type="term" value="P:positive regulation of cytosolic calcium ion concentration"/>
    <property type="evidence" value="ECO:0007669"/>
    <property type="project" value="TreeGrafter"/>
</dbReference>
<name>K1QDS9_MAGGI</name>
<dbReference type="InParanoid" id="K1QDS9"/>
<dbReference type="InterPro" id="IPR000276">
    <property type="entry name" value="GPCR_Rhodpsn"/>
</dbReference>
<accession>K1QDS9</accession>
<dbReference type="InterPro" id="IPR017452">
    <property type="entry name" value="GPCR_Rhodpsn_7TM"/>
</dbReference>
<evidence type="ECO:0000256" key="4">
    <source>
        <dbReference type="ARBA" id="ARBA00022989"/>
    </source>
</evidence>
<evidence type="ECO:0000256" key="9">
    <source>
        <dbReference type="ARBA" id="ARBA00023224"/>
    </source>
</evidence>
<dbReference type="HOGENOM" id="CLU_109085_0_0_1"/>
<keyword evidence="4" id="KW-1133">Transmembrane helix</keyword>
<evidence type="ECO:0000259" key="10">
    <source>
        <dbReference type="PROSITE" id="PS50262"/>
    </source>
</evidence>